<protein>
    <submittedName>
        <fullName evidence="1">Uncharacterized protein</fullName>
    </submittedName>
</protein>
<evidence type="ECO:0000313" key="2">
    <source>
        <dbReference type="Proteomes" id="UP001589799"/>
    </source>
</evidence>
<gene>
    <name evidence="1" type="ORF">ACFFII_15915</name>
</gene>
<name>A0ABV6I7N8_9RHOB</name>
<evidence type="ECO:0000313" key="1">
    <source>
        <dbReference type="EMBL" id="MFC0342248.1"/>
    </source>
</evidence>
<reference evidence="1 2" key="1">
    <citation type="submission" date="2024-09" db="EMBL/GenBank/DDBJ databases">
        <authorList>
            <person name="Sun Q."/>
            <person name="Mori K."/>
        </authorList>
    </citation>
    <scope>NUCLEOTIDE SEQUENCE [LARGE SCALE GENOMIC DNA]</scope>
    <source>
        <strain evidence="1 2">KCTC 22789</strain>
    </source>
</reference>
<dbReference type="EMBL" id="JBHLWE010000047">
    <property type="protein sequence ID" value="MFC0342248.1"/>
    <property type="molecule type" value="Genomic_DNA"/>
</dbReference>
<proteinExistence type="predicted"/>
<dbReference type="Proteomes" id="UP001589799">
    <property type="component" value="Unassembled WGS sequence"/>
</dbReference>
<sequence>MINTRTHGIMDDATGALPLVAPSPFGLAAGRIERSLPTTRRNPARMV</sequence>
<accession>A0ABV6I7N8</accession>
<keyword evidence="2" id="KW-1185">Reference proteome</keyword>
<organism evidence="1 2">
    <name type="scientific">Paracoccus niistensis</name>
    <dbReference type="NCBI Taxonomy" id="632935"/>
    <lineage>
        <taxon>Bacteria</taxon>
        <taxon>Pseudomonadati</taxon>
        <taxon>Pseudomonadota</taxon>
        <taxon>Alphaproteobacteria</taxon>
        <taxon>Rhodobacterales</taxon>
        <taxon>Paracoccaceae</taxon>
        <taxon>Paracoccus</taxon>
    </lineage>
</organism>
<comment type="caution">
    <text evidence="1">The sequence shown here is derived from an EMBL/GenBank/DDBJ whole genome shotgun (WGS) entry which is preliminary data.</text>
</comment>